<accession>A0A1X7UDF0</accession>
<proteinExistence type="predicted"/>
<reference evidence="2" key="1">
    <citation type="submission" date="2017-05" db="UniProtKB">
        <authorList>
            <consortium name="EnsemblMetazoa"/>
        </authorList>
    </citation>
    <scope>IDENTIFICATION</scope>
</reference>
<dbReference type="AlphaFoldDB" id="A0A1X7UDF0"/>
<evidence type="ECO:0000313" key="2">
    <source>
        <dbReference type="EnsemblMetazoa" id="Aqu2.1.25665_001"/>
    </source>
</evidence>
<sequence>MEFLSQLLNLADKEDSDVQSHDTSISSPMLNTSGNYTGDRDEEQPLFVCQGSAFKDLVLRLTRCVSQRGMSLLLKVALKHQ</sequence>
<feature type="compositionally biased region" description="Polar residues" evidence="1">
    <location>
        <begin position="21"/>
        <end position="36"/>
    </location>
</feature>
<name>A0A1X7UDF0_AMPQE</name>
<evidence type="ECO:0000256" key="1">
    <source>
        <dbReference type="SAM" id="MobiDB-lite"/>
    </source>
</evidence>
<protein>
    <submittedName>
        <fullName evidence="2">Uncharacterized protein</fullName>
    </submittedName>
</protein>
<dbReference type="EnsemblMetazoa" id="Aqu2.1.25665_001">
    <property type="protein sequence ID" value="Aqu2.1.25665_001"/>
    <property type="gene ID" value="Aqu2.1.25665"/>
</dbReference>
<feature type="region of interest" description="Disordered" evidence="1">
    <location>
        <begin position="13"/>
        <end position="37"/>
    </location>
</feature>
<dbReference type="InParanoid" id="A0A1X7UDF0"/>
<organism evidence="2">
    <name type="scientific">Amphimedon queenslandica</name>
    <name type="common">Sponge</name>
    <dbReference type="NCBI Taxonomy" id="400682"/>
    <lineage>
        <taxon>Eukaryota</taxon>
        <taxon>Metazoa</taxon>
        <taxon>Porifera</taxon>
        <taxon>Demospongiae</taxon>
        <taxon>Heteroscleromorpha</taxon>
        <taxon>Haplosclerida</taxon>
        <taxon>Niphatidae</taxon>
        <taxon>Amphimedon</taxon>
    </lineage>
</organism>